<evidence type="ECO:0000256" key="1">
    <source>
        <dbReference type="SAM" id="MobiDB-lite"/>
    </source>
</evidence>
<name>A0A367UBF7_9PROT</name>
<gene>
    <name evidence="2" type="ORF">TH5_13955</name>
</gene>
<proteinExistence type="predicted"/>
<dbReference type="EMBL" id="JPWA01000015">
    <property type="protein sequence ID" value="RCK05489.1"/>
    <property type="molecule type" value="Genomic_DNA"/>
</dbReference>
<dbReference type="Proteomes" id="UP000252419">
    <property type="component" value="Unassembled WGS sequence"/>
</dbReference>
<keyword evidence="3" id="KW-1185">Reference proteome</keyword>
<dbReference type="AlphaFoldDB" id="A0A367UBF7"/>
<sequence>MTGPRPATDDRPFGMSECAIGPSPGQSNQFSPPIRCRRNSGSLILGIAKLHRPVWLRRMG</sequence>
<evidence type="ECO:0000313" key="2">
    <source>
        <dbReference type="EMBL" id="RCK05489.1"/>
    </source>
</evidence>
<organism evidence="2 3">
    <name type="scientific">Thalassospira xianhensis MCCC 1A02616</name>
    <dbReference type="NCBI Taxonomy" id="1177929"/>
    <lineage>
        <taxon>Bacteria</taxon>
        <taxon>Pseudomonadati</taxon>
        <taxon>Pseudomonadota</taxon>
        <taxon>Alphaproteobacteria</taxon>
        <taxon>Rhodospirillales</taxon>
        <taxon>Thalassospiraceae</taxon>
        <taxon>Thalassospira</taxon>
    </lineage>
</organism>
<feature type="region of interest" description="Disordered" evidence="1">
    <location>
        <begin position="1"/>
        <end position="32"/>
    </location>
</feature>
<reference evidence="2 3" key="1">
    <citation type="submission" date="2014-07" db="EMBL/GenBank/DDBJ databases">
        <title>Draft genome sequence of Thalassospira xianhensis P-4 (MCCC 1A02616).</title>
        <authorList>
            <person name="Lai Q."/>
            <person name="Shao Z."/>
        </authorList>
    </citation>
    <scope>NUCLEOTIDE SEQUENCE [LARGE SCALE GENOMIC DNA]</scope>
    <source>
        <strain evidence="2 3">MCCC 1A02616</strain>
    </source>
</reference>
<accession>A0A367UBF7</accession>
<comment type="caution">
    <text evidence="2">The sequence shown here is derived from an EMBL/GenBank/DDBJ whole genome shotgun (WGS) entry which is preliminary data.</text>
</comment>
<evidence type="ECO:0000313" key="3">
    <source>
        <dbReference type="Proteomes" id="UP000252419"/>
    </source>
</evidence>
<protein>
    <submittedName>
        <fullName evidence="2">Uncharacterized protein</fullName>
    </submittedName>
</protein>